<reference evidence="1" key="2">
    <citation type="submission" date="2004-09" db="EMBL/GenBank/DDBJ databases">
        <authorList>
            <person name="Gloeckner G."/>
            <person name="Schilhabel M."/>
            <person name="Lehmann R."/>
            <person name="Platzer M."/>
        </authorList>
    </citation>
    <scope>NUCLEOTIDE SEQUENCE</scope>
    <source>
        <strain evidence="1">PBi</strain>
    </source>
</reference>
<dbReference type="AlphaFoldDB" id="A0A7I6GXP5"/>
<dbReference type="EMBL" id="AY722924">
    <property type="protein sequence ID" value="AAU86037.1"/>
    <property type="molecule type" value="Genomic_DNA"/>
</dbReference>
<reference evidence="1" key="1">
    <citation type="journal article" date="2004" name="Nucleic Acids Res.">
        <title>Comparative analysis of the Borrelia garinii genome.</title>
        <authorList>
            <person name="Glockner G."/>
            <person name="Lehmann R."/>
            <person name="Romualdi A."/>
            <person name="Pradella S."/>
            <person name="Schulte-Spechtel U."/>
            <person name="Schilhabel M."/>
            <person name="Wilske B."/>
            <person name="Suhnel J."/>
            <person name="Platzer M."/>
        </authorList>
    </citation>
    <scope>NUCLEOTIDE SEQUENCE [LARGE SCALE GENOMIC DNA]</scope>
    <source>
        <strain>ATCC BAA-2496 / DSM 23469 / PBi</strain>
        <strain evidence="1">PBi</strain>
        <plasmid>10</plasmid>
    </source>
</reference>
<proteinExistence type="predicted"/>
<organism evidence="1">
    <name type="scientific">Borrelia garinii subsp. bavariensis (strain ATCC BAA-2496 / DSM 23469 / PBi)</name>
    <name type="common">Borreliella bavariensis</name>
    <dbReference type="NCBI Taxonomy" id="290434"/>
    <lineage>
        <taxon>Bacteria</taxon>
        <taxon>Pseudomonadati</taxon>
        <taxon>Spirochaetota</taxon>
        <taxon>Spirochaetia</taxon>
        <taxon>Spirochaetales</taxon>
        <taxon>Borreliaceae</taxon>
        <taxon>Borreliella</taxon>
    </lineage>
</organism>
<evidence type="ECO:0000313" key="1">
    <source>
        <dbReference type="EMBL" id="AAU86037.1"/>
    </source>
</evidence>
<evidence type="ECO:0000313" key="2">
    <source>
        <dbReference type="Proteomes" id="UP000002276"/>
    </source>
</evidence>
<protein>
    <submittedName>
        <fullName evidence="1">Uncharacterized protein</fullName>
    </submittedName>
</protein>
<accession>A0A7I6GXP5</accession>
<sequence>MAGEEEKLLIDEEETV</sequence>
<geneLocation type="plasmid" evidence="2">
    <name>10</name>
</geneLocation>
<gene>
    <name evidence="1" type="ordered locus">BGP186</name>
</gene>
<name>A0A7I6GXP5_BORGP</name>